<comment type="caution">
    <text evidence="3">The sequence shown here is derived from an EMBL/GenBank/DDBJ whole genome shotgun (WGS) entry which is preliminary data.</text>
</comment>
<evidence type="ECO:0000313" key="4">
    <source>
        <dbReference type="Proteomes" id="UP000281128"/>
    </source>
</evidence>
<dbReference type="Pfam" id="PF03625">
    <property type="entry name" value="DUF302"/>
    <property type="match status" value="1"/>
</dbReference>
<proteinExistence type="predicted"/>
<dbReference type="InterPro" id="IPR035923">
    <property type="entry name" value="TT1751-like_sf"/>
</dbReference>
<protein>
    <submittedName>
        <fullName evidence="3">DUF302 domain-containing protein</fullName>
    </submittedName>
</protein>
<name>A0A3A8AXM7_9RHOB</name>
<reference evidence="3 4" key="1">
    <citation type="submission" date="2018-09" db="EMBL/GenBank/DDBJ databases">
        <title>Roseovarius spongiae sp. nov., isolated from a marine sponge.</title>
        <authorList>
            <person name="Zhuang L."/>
            <person name="Luo L."/>
        </authorList>
    </citation>
    <scope>NUCLEOTIDE SEQUENCE [LARGE SCALE GENOMIC DNA]</scope>
    <source>
        <strain evidence="3 4">HN-E21</strain>
    </source>
</reference>
<dbReference type="AlphaFoldDB" id="A0A3A8AXM7"/>
<dbReference type="EMBL" id="RAPE01000002">
    <property type="protein sequence ID" value="RKF14861.1"/>
    <property type="molecule type" value="Genomic_DNA"/>
</dbReference>
<feature type="signal peptide" evidence="1">
    <location>
        <begin position="1"/>
        <end position="19"/>
    </location>
</feature>
<sequence>MKRLIAIALAALMGTVALADDAGLTRVKAAGDVAGTMDALAEAVTDAGGTVFTRVDHALGAGSAGLELAPTRVLVFGNPKIGTPAMQDNRLAGFFLPLRVLVYEDGDGQTWLAYQDPKAMLTGLEGIAPDATYLEKMGAALDKLTHKAAGM</sequence>
<feature type="chain" id="PRO_5017390949" evidence="1">
    <location>
        <begin position="20"/>
        <end position="151"/>
    </location>
</feature>
<dbReference type="PANTHER" id="PTHR38342">
    <property type="entry name" value="SLR5037 PROTEIN"/>
    <property type="match status" value="1"/>
</dbReference>
<dbReference type="Proteomes" id="UP000281128">
    <property type="component" value="Unassembled WGS sequence"/>
</dbReference>
<dbReference type="InterPro" id="IPR005180">
    <property type="entry name" value="DUF302"/>
</dbReference>
<evidence type="ECO:0000313" key="3">
    <source>
        <dbReference type="EMBL" id="RKF14861.1"/>
    </source>
</evidence>
<dbReference type="OrthoDB" id="9799367at2"/>
<dbReference type="CDD" id="cd14797">
    <property type="entry name" value="DUF302"/>
    <property type="match status" value="1"/>
</dbReference>
<dbReference type="Gene3D" id="3.30.310.70">
    <property type="entry name" value="TT1751-like domain"/>
    <property type="match status" value="1"/>
</dbReference>
<gene>
    <name evidence="3" type="ORF">D6850_08295</name>
</gene>
<dbReference type="PANTHER" id="PTHR38342:SF2">
    <property type="entry name" value="INNER MEMBRANE OR EXPORTED"/>
    <property type="match status" value="1"/>
</dbReference>
<evidence type="ECO:0000256" key="1">
    <source>
        <dbReference type="SAM" id="SignalP"/>
    </source>
</evidence>
<dbReference type="RefSeq" id="WP_121165752.1">
    <property type="nucleotide sequence ID" value="NZ_RAPE01000002.1"/>
</dbReference>
<accession>A0A3A8AXM7</accession>
<organism evidence="3 4">
    <name type="scientific">Roseovarius spongiae</name>
    <dbReference type="NCBI Taxonomy" id="2320272"/>
    <lineage>
        <taxon>Bacteria</taxon>
        <taxon>Pseudomonadati</taxon>
        <taxon>Pseudomonadota</taxon>
        <taxon>Alphaproteobacteria</taxon>
        <taxon>Rhodobacterales</taxon>
        <taxon>Roseobacteraceae</taxon>
        <taxon>Roseovarius</taxon>
    </lineage>
</organism>
<feature type="domain" description="DUF302" evidence="2">
    <location>
        <begin position="55"/>
        <end position="117"/>
    </location>
</feature>
<keyword evidence="1" id="KW-0732">Signal</keyword>
<keyword evidence="4" id="KW-1185">Reference proteome</keyword>
<dbReference type="SUPFAM" id="SSF103247">
    <property type="entry name" value="TT1751-like"/>
    <property type="match status" value="1"/>
</dbReference>
<evidence type="ECO:0000259" key="2">
    <source>
        <dbReference type="Pfam" id="PF03625"/>
    </source>
</evidence>